<sequence>MTEEKKNLTISGSGSAPGGCYEDVKINGSGKIQGDIICKSIDINGSGRLSGDAKASSIVISGSGVIERNAIAESLMVNGSCRIDGNVSGERIQVNGRGKFNRDVHGEQVRVSGILTVGGELEAEDVIAEGPLTVGGLCSAEHIEITLSGITSRIKEIGCGTLSVRRRFPSNFIGQIFTGLTRKKLIVESIEGDEIFLEDTEAKVVRGNRVTIGAGCSIGKVTYKTDYKKDEKAIVQSAIKE</sequence>
<dbReference type="AlphaFoldDB" id="V6IX16"/>
<dbReference type="Proteomes" id="UP000018296">
    <property type="component" value="Unassembled WGS sequence"/>
</dbReference>
<dbReference type="eggNOG" id="COG1664">
    <property type="taxonomic scope" value="Bacteria"/>
</dbReference>
<dbReference type="STRING" id="1395513.P343_09595"/>
<keyword evidence="3" id="KW-1185">Reference proteome</keyword>
<reference evidence="2 3" key="1">
    <citation type="journal article" date="2013" name="Genome Announc.">
        <title>Genome Sequence of Sporolactobacillus laevolacticus DSM442, an Efficient Polymer-Grade D-Lactate Producer from Agricultural Waste Cottonseed as a Nitrogen Source.</title>
        <authorList>
            <person name="Wang H."/>
            <person name="Wang L."/>
            <person name="Ju J."/>
            <person name="Yu B."/>
            <person name="Ma Y."/>
        </authorList>
    </citation>
    <scope>NUCLEOTIDE SEQUENCE [LARGE SCALE GENOMIC DNA]</scope>
    <source>
        <strain evidence="2 3">DSM 442</strain>
    </source>
</reference>
<comment type="similarity">
    <text evidence="1">Belongs to the bactofilin family.</text>
</comment>
<dbReference type="PANTHER" id="PTHR35024">
    <property type="entry name" value="HYPOTHETICAL CYTOSOLIC PROTEIN"/>
    <property type="match status" value="1"/>
</dbReference>
<protein>
    <submittedName>
        <fullName evidence="2">Bactofilin</fullName>
    </submittedName>
</protein>
<evidence type="ECO:0000313" key="2">
    <source>
        <dbReference type="EMBL" id="EST11893.1"/>
    </source>
</evidence>
<dbReference type="Pfam" id="PF04519">
    <property type="entry name" value="Bactofilin"/>
    <property type="match status" value="1"/>
</dbReference>
<dbReference type="RefSeq" id="WP_023510177.1">
    <property type="nucleotide sequence ID" value="NZ_AWTC01000008.1"/>
</dbReference>
<dbReference type="InterPro" id="IPR007607">
    <property type="entry name" value="BacA/B"/>
</dbReference>
<evidence type="ECO:0000313" key="3">
    <source>
        <dbReference type="Proteomes" id="UP000018296"/>
    </source>
</evidence>
<dbReference type="PATRIC" id="fig|1395513.3.peg.1936"/>
<dbReference type="PANTHER" id="PTHR35024:SF4">
    <property type="entry name" value="POLYMER-FORMING CYTOSKELETAL PROTEIN"/>
    <property type="match status" value="1"/>
</dbReference>
<gene>
    <name evidence="2" type="ORF">P343_09595</name>
</gene>
<dbReference type="EMBL" id="AWTC01000008">
    <property type="protein sequence ID" value="EST11893.1"/>
    <property type="molecule type" value="Genomic_DNA"/>
</dbReference>
<dbReference type="OrthoDB" id="1730007at2"/>
<comment type="caution">
    <text evidence="2">The sequence shown here is derived from an EMBL/GenBank/DDBJ whole genome shotgun (WGS) entry which is preliminary data.</text>
</comment>
<accession>V6IX16</accession>
<name>V6IX16_9BACL</name>
<organism evidence="2 3">
    <name type="scientific">Sporolactobacillus laevolacticus DSM 442</name>
    <dbReference type="NCBI Taxonomy" id="1395513"/>
    <lineage>
        <taxon>Bacteria</taxon>
        <taxon>Bacillati</taxon>
        <taxon>Bacillota</taxon>
        <taxon>Bacilli</taxon>
        <taxon>Bacillales</taxon>
        <taxon>Sporolactobacillaceae</taxon>
        <taxon>Sporolactobacillus</taxon>
    </lineage>
</organism>
<proteinExistence type="inferred from homology"/>
<evidence type="ECO:0000256" key="1">
    <source>
        <dbReference type="ARBA" id="ARBA00044755"/>
    </source>
</evidence>